<dbReference type="GeneID" id="80020510"/>
<organism evidence="1 2">
    <name type="scientific">Gordonia phage VanLee</name>
    <dbReference type="NCBI Taxonomy" id="2845816"/>
    <lineage>
        <taxon>Viruses</taxon>
        <taxon>Duplodnaviria</taxon>
        <taxon>Heunggongvirae</taxon>
        <taxon>Uroviricota</taxon>
        <taxon>Caudoviricetes</taxon>
        <taxon>Kruegerviridae</taxon>
        <taxon>Vanleevirus</taxon>
        <taxon>Vanleevirus vanlee</taxon>
    </lineage>
</organism>
<keyword evidence="2" id="KW-1185">Reference proteome</keyword>
<dbReference type="KEGG" id="vg:80020510"/>
<proteinExistence type="predicted"/>
<name>A0A8F2D9H1_9CAUD</name>
<evidence type="ECO:0000313" key="1">
    <source>
        <dbReference type="EMBL" id="QWS68215.1"/>
    </source>
</evidence>
<sequence>MSEITGFDVAAVQRRRERERENALAPELFETFRWSGAKYWNELTERERSGWERVASSVLESRRPIDRLHQFIEKTYGAGATVDLAIEALIADGRGLL</sequence>
<gene>
    <name evidence="1" type="primary">98</name>
    <name evidence="1" type="ORF">SEA_VANLEE_98</name>
</gene>
<dbReference type="EMBL" id="MZ028627">
    <property type="protein sequence ID" value="QWS68215.1"/>
    <property type="molecule type" value="Genomic_DNA"/>
</dbReference>
<dbReference type="RefSeq" id="YP_010755839.1">
    <property type="nucleotide sequence ID" value="NC_073474.1"/>
</dbReference>
<dbReference type="Proteomes" id="UP000683422">
    <property type="component" value="Segment"/>
</dbReference>
<protein>
    <submittedName>
        <fullName evidence="1">Uncharacterized protein</fullName>
    </submittedName>
</protein>
<accession>A0A8F2D9H1</accession>
<evidence type="ECO:0000313" key="2">
    <source>
        <dbReference type="Proteomes" id="UP000683422"/>
    </source>
</evidence>
<reference evidence="1" key="1">
    <citation type="submission" date="2021-04" db="EMBL/GenBank/DDBJ databases">
        <authorList>
            <person name="Barnhill K.B."/>
            <person name="Biggs A.M."/>
            <person name="Bland J."/>
            <person name="Choudhary H.M."/>
            <person name="Crogan R.E."/>
            <person name="Finocchiaro A.B."/>
            <person name="Franco V."/>
            <person name="Fuller T.A."/>
            <person name="Hanwacker C.G."/>
            <person name="Howard Z.E."/>
            <person name="Iqbal M."/>
            <person name="Mathew A.M."/>
            <person name="Miller S."/>
            <person name="Padhye S."/>
            <person name="Rainey E."/>
            <person name="Rodriguez A."/>
            <person name="Stewart E."/>
            <person name="Otero L.A."/>
            <person name="Chase M.A."/>
            <person name="Pollenz R.S."/>
            <person name="Garlena R.A."/>
            <person name="Russell D.A."/>
            <person name="Jacobs-Sera D."/>
            <person name="Hatfull G.F."/>
        </authorList>
    </citation>
    <scope>NUCLEOTIDE SEQUENCE</scope>
</reference>